<dbReference type="Pfam" id="PF21688">
    <property type="entry name" value="FAD-depend_C"/>
    <property type="match status" value="1"/>
</dbReference>
<feature type="domain" description="FAD-dependent protein C-terminal" evidence="2">
    <location>
        <begin position="268"/>
        <end position="464"/>
    </location>
</feature>
<dbReference type="PANTHER" id="PTHR42842">
    <property type="entry name" value="FAD/NAD(P)-BINDING OXIDOREDUCTASE"/>
    <property type="match status" value="1"/>
</dbReference>
<comment type="caution">
    <text evidence="3">The sequence shown here is derived from an EMBL/GenBank/DDBJ whole genome shotgun (WGS) entry which is preliminary data.</text>
</comment>
<dbReference type="InterPro" id="IPR049516">
    <property type="entry name" value="FAD-depend_C"/>
</dbReference>
<dbReference type="SUPFAM" id="SSF51905">
    <property type="entry name" value="FAD/NAD(P)-binding domain"/>
    <property type="match status" value="1"/>
</dbReference>
<evidence type="ECO:0000313" key="3">
    <source>
        <dbReference type="EMBL" id="HFI91600.1"/>
    </source>
</evidence>
<evidence type="ECO:0000259" key="1">
    <source>
        <dbReference type="Pfam" id="PF01494"/>
    </source>
</evidence>
<gene>
    <name evidence="3" type="ORF">ENS31_08760</name>
</gene>
<dbReference type="PANTHER" id="PTHR42842:SF3">
    <property type="entry name" value="FAD_NAD(P)-BINDING OXIDOREDUCTASE FAMILY PROTEIN"/>
    <property type="match status" value="1"/>
</dbReference>
<dbReference type="Gene3D" id="3.50.50.60">
    <property type="entry name" value="FAD/NAD(P)-binding domain"/>
    <property type="match status" value="2"/>
</dbReference>
<reference evidence="3" key="1">
    <citation type="journal article" date="2020" name="mSystems">
        <title>Genome- and Community-Level Interaction Insights into Carbon Utilization and Element Cycling Functions of Hydrothermarchaeota in Hydrothermal Sediment.</title>
        <authorList>
            <person name="Zhou Z."/>
            <person name="Liu Y."/>
            <person name="Xu W."/>
            <person name="Pan J."/>
            <person name="Luo Z.H."/>
            <person name="Li M."/>
        </authorList>
    </citation>
    <scope>NUCLEOTIDE SEQUENCE [LARGE SCALE GENOMIC DNA]</scope>
    <source>
        <strain evidence="3">SpSt-479</strain>
    </source>
</reference>
<feature type="domain" description="FAD-binding" evidence="1">
    <location>
        <begin position="82"/>
        <end position="116"/>
    </location>
</feature>
<protein>
    <submittedName>
        <fullName evidence="3">FAD-binding protein</fullName>
    </submittedName>
</protein>
<dbReference type="PIRSF" id="PIRSF038984">
    <property type="entry name" value="FAD_binding_protein"/>
    <property type="match status" value="1"/>
</dbReference>
<evidence type="ECO:0000259" key="2">
    <source>
        <dbReference type="Pfam" id="PF21688"/>
    </source>
</evidence>
<dbReference type="PRINTS" id="PR00419">
    <property type="entry name" value="ADXRDTASE"/>
</dbReference>
<accession>A0A7V2ZKH9</accession>
<dbReference type="AlphaFoldDB" id="A0A7V2ZKH9"/>
<dbReference type="EMBL" id="DSUJ01000008">
    <property type="protein sequence ID" value="HFI91600.1"/>
    <property type="molecule type" value="Genomic_DNA"/>
</dbReference>
<name>A0A7V2ZKH9_9BACT</name>
<proteinExistence type="predicted"/>
<dbReference type="Pfam" id="PF01494">
    <property type="entry name" value="FAD_binding_3"/>
    <property type="match status" value="1"/>
</dbReference>
<organism evidence="3">
    <name type="scientific">Ignavibacterium album</name>
    <dbReference type="NCBI Taxonomy" id="591197"/>
    <lineage>
        <taxon>Bacteria</taxon>
        <taxon>Pseudomonadati</taxon>
        <taxon>Ignavibacteriota</taxon>
        <taxon>Ignavibacteria</taxon>
        <taxon>Ignavibacteriales</taxon>
        <taxon>Ignavibacteriaceae</taxon>
        <taxon>Ignavibacterium</taxon>
    </lineage>
</organism>
<dbReference type="GO" id="GO:0071949">
    <property type="term" value="F:FAD binding"/>
    <property type="evidence" value="ECO:0007669"/>
    <property type="project" value="InterPro"/>
</dbReference>
<dbReference type="InterPro" id="IPR028348">
    <property type="entry name" value="FAD-binding_protein"/>
</dbReference>
<dbReference type="Gene3D" id="3.30.70.2700">
    <property type="match status" value="1"/>
</dbReference>
<dbReference type="InterPro" id="IPR002938">
    <property type="entry name" value="FAD-bd"/>
</dbReference>
<dbReference type="InterPro" id="IPR036188">
    <property type="entry name" value="FAD/NAD-bd_sf"/>
</dbReference>
<sequence>MKKQIELSIPPEKISVDSILRSEASKVLSIPPENITSVIPLKRSIDARTRNVVFRFLVDVYINEKPDEEKRTINYQAVSEKHKVIIVGFGPAGMYAALRLIEHGVKPIVIERGKDVQSRRRDIRAIHQEQIVNPDSNYCFGEGGAGAYSDGKLYTRATKRGDVKKILEILVQHGADSDILIDTHPHIGSNKLPKIVQQIRHTILNCGGEIYFNSKVTDLIIKQNKILGVIVNDSKELFADAVVLATGHSARDIFYLLYKKNIIIQPKPFALGVRIEHPQALINEIQYHTKEKNPNLPAASYSLACNVNDRGVYSFCMCPGGIIVPASTAQDEIVVNGMSVSRRDSQFANSGFVVEVTEQEYHYYEKYYPFNALKLQMEIEQKCYLLANKSQKAPAQKVTDFVDGKLSLSLPKSSYIAGLTSVELHNELPSFITKRLKVALKIFDRKMRGYYSDDAIIVAPESRTSSPIRIPRDKETFMHIQIEGLFPCGEGAGYAGGIVSAAIDGENCANAVKRYLS</sequence>